<feature type="region of interest" description="Disordered" evidence="1">
    <location>
        <begin position="1"/>
        <end position="222"/>
    </location>
</feature>
<feature type="compositionally biased region" description="Polar residues" evidence="1">
    <location>
        <begin position="380"/>
        <end position="399"/>
    </location>
</feature>
<name>A0AAV4JNY1_9GAST</name>
<feature type="compositionally biased region" description="Pro residues" evidence="1">
    <location>
        <begin position="561"/>
        <end position="570"/>
    </location>
</feature>
<feature type="compositionally biased region" description="Polar residues" evidence="1">
    <location>
        <begin position="245"/>
        <end position="261"/>
    </location>
</feature>
<keyword evidence="3" id="KW-1185">Reference proteome</keyword>
<feature type="compositionally biased region" description="Polar residues" evidence="1">
    <location>
        <begin position="548"/>
        <end position="559"/>
    </location>
</feature>
<accession>A0AAV4JNY1</accession>
<dbReference type="Proteomes" id="UP000762676">
    <property type="component" value="Unassembled WGS sequence"/>
</dbReference>
<feature type="compositionally biased region" description="Basic and acidic residues" evidence="1">
    <location>
        <begin position="195"/>
        <end position="208"/>
    </location>
</feature>
<evidence type="ECO:0000313" key="2">
    <source>
        <dbReference type="EMBL" id="GFS24016.1"/>
    </source>
</evidence>
<feature type="compositionally biased region" description="Pro residues" evidence="1">
    <location>
        <begin position="456"/>
        <end position="488"/>
    </location>
</feature>
<proteinExistence type="predicted"/>
<dbReference type="EMBL" id="BMAT01013976">
    <property type="protein sequence ID" value="GFS24016.1"/>
    <property type="molecule type" value="Genomic_DNA"/>
</dbReference>
<feature type="compositionally biased region" description="Basic and acidic residues" evidence="1">
    <location>
        <begin position="586"/>
        <end position="598"/>
    </location>
</feature>
<organism evidence="2 3">
    <name type="scientific">Elysia marginata</name>
    <dbReference type="NCBI Taxonomy" id="1093978"/>
    <lineage>
        <taxon>Eukaryota</taxon>
        <taxon>Metazoa</taxon>
        <taxon>Spiralia</taxon>
        <taxon>Lophotrochozoa</taxon>
        <taxon>Mollusca</taxon>
        <taxon>Gastropoda</taxon>
        <taxon>Heterobranchia</taxon>
        <taxon>Euthyneura</taxon>
        <taxon>Panpulmonata</taxon>
        <taxon>Sacoglossa</taxon>
        <taxon>Placobranchoidea</taxon>
        <taxon>Plakobranchidae</taxon>
        <taxon>Elysia</taxon>
    </lineage>
</organism>
<evidence type="ECO:0000256" key="1">
    <source>
        <dbReference type="SAM" id="MobiDB-lite"/>
    </source>
</evidence>
<feature type="region of interest" description="Disordered" evidence="1">
    <location>
        <begin position="375"/>
        <end position="403"/>
    </location>
</feature>
<gene>
    <name evidence="2" type="ORF">ElyMa_006992400</name>
</gene>
<feature type="compositionally biased region" description="Polar residues" evidence="1">
    <location>
        <begin position="131"/>
        <end position="146"/>
    </location>
</feature>
<feature type="compositionally biased region" description="Polar residues" evidence="1">
    <location>
        <begin position="162"/>
        <end position="173"/>
    </location>
</feature>
<reference evidence="2 3" key="1">
    <citation type="journal article" date="2021" name="Elife">
        <title>Chloroplast acquisition without the gene transfer in kleptoplastic sea slugs, Plakobranchus ocellatus.</title>
        <authorList>
            <person name="Maeda T."/>
            <person name="Takahashi S."/>
            <person name="Yoshida T."/>
            <person name="Shimamura S."/>
            <person name="Takaki Y."/>
            <person name="Nagai Y."/>
            <person name="Toyoda A."/>
            <person name="Suzuki Y."/>
            <person name="Arimoto A."/>
            <person name="Ishii H."/>
            <person name="Satoh N."/>
            <person name="Nishiyama T."/>
            <person name="Hasebe M."/>
            <person name="Maruyama T."/>
            <person name="Minagawa J."/>
            <person name="Obokata J."/>
            <person name="Shigenobu S."/>
        </authorList>
    </citation>
    <scope>NUCLEOTIDE SEQUENCE [LARGE SCALE GENOMIC DNA]</scope>
</reference>
<comment type="caution">
    <text evidence="2">The sequence shown here is derived from an EMBL/GenBank/DDBJ whole genome shotgun (WGS) entry which is preliminary data.</text>
</comment>
<protein>
    <submittedName>
        <fullName evidence="2">Uncharacterized protein</fullName>
    </submittedName>
</protein>
<feature type="region of interest" description="Disordered" evidence="1">
    <location>
        <begin position="442"/>
        <end position="534"/>
    </location>
</feature>
<feature type="region of interest" description="Disordered" evidence="1">
    <location>
        <begin position="317"/>
        <end position="361"/>
    </location>
</feature>
<feature type="compositionally biased region" description="Basic and acidic residues" evidence="1">
    <location>
        <begin position="350"/>
        <end position="360"/>
    </location>
</feature>
<sequence>MDKLEEAVYNVPPPSRSYAADLPGQESGRAAPPTLMPKKGNSFRISSADLDRRAPARMPKPAPRKVSVRNLSVDSLPEEINQEGSNLVRKSSLDLGSACQTESSAGLQAKPLPQARARGSPNPILTDIALTPSSDSPQVESGQGEKTPSIRPKPRPRMRIQSKLQETSNFSTEKQQDDNLCVPSSVYSSDGLISKQEENLEYESKKNPEASQTNESNIPFAIPPDADSLELLFDKEVNDKYGFTDKSTGSHFVSATVQSNEDPFLSEEKDPFDDDDSSGNGNYCNVQNFSKVSEQDLLPIKSNASLSSKSLDISGPAAFDFSDDPLGETKFDQPPFSTSNSLFPPPSSSEENKTTLKETTPRFIDLSELDPLWQRKLDNLNKQPQSSGKKSEQCNSKGLQDSAAKAEIFATAPAGFAASGFSGGQDVSHSHILQSPKPHFVETQLVPGSSGWKEPLAPPPPLPNIVKSPKPPPVPPRPNNSPTVPPNRPQNLAMAPVSNENKSSAEAANIFDTLPTPVFSPLSNNVDPFAGSGFDEYCSHFNAKAVTANSQSQTNTVSASPPLPTPPSPSTKPKLWATDGAALTSKAKDPSEDPDRISRFVPPPPGARGGASSSDDGYTLARDDDSDSDSLDERSSTFRQNSVDDMPVSIDPRRPLSTVEPQSVST</sequence>
<feature type="region of interest" description="Disordered" evidence="1">
    <location>
        <begin position="244"/>
        <end position="286"/>
    </location>
</feature>
<evidence type="ECO:0000313" key="3">
    <source>
        <dbReference type="Proteomes" id="UP000762676"/>
    </source>
</evidence>
<dbReference type="AlphaFoldDB" id="A0AAV4JNY1"/>
<feature type="region of interest" description="Disordered" evidence="1">
    <location>
        <begin position="548"/>
        <end position="666"/>
    </location>
</feature>